<dbReference type="EMBL" id="CP061800">
    <property type="protein sequence ID" value="QTA84452.1"/>
    <property type="molecule type" value="Genomic_DNA"/>
</dbReference>
<protein>
    <submittedName>
        <fullName evidence="1">Uncharacterized protein</fullName>
    </submittedName>
</protein>
<evidence type="ECO:0000313" key="2">
    <source>
        <dbReference type="Proteomes" id="UP000663722"/>
    </source>
</evidence>
<dbReference type="KEGG" id="dmm:dnm_004480"/>
<sequence>MSNIFILTANRADTHLSGDGKSDMPSVGNQISIRLDTKTS</sequence>
<dbReference type="Proteomes" id="UP000663722">
    <property type="component" value="Chromosome"/>
</dbReference>
<reference evidence="1" key="1">
    <citation type="journal article" date="2021" name="Microb. Physiol.">
        <title>Proteogenomic Insights into the Physiology of Marine, Sulfate-Reducing, Filamentous Desulfonema limicola and Desulfonema magnum.</title>
        <authorList>
            <person name="Schnaars V."/>
            <person name="Wohlbrand L."/>
            <person name="Scheve S."/>
            <person name="Hinrichs C."/>
            <person name="Reinhardt R."/>
            <person name="Rabus R."/>
        </authorList>
    </citation>
    <scope>NUCLEOTIDE SEQUENCE</scope>
    <source>
        <strain evidence="1">4be13</strain>
    </source>
</reference>
<proteinExistence type="predicted"/>
<gene>
    <name evidence="1" type="ORF">dnm_004480</name>
</gene>
<accession>A0A975BFG9</accession>
<evidence type="ECO:0000313" key="1">
    <source>
        <dbReference type="EMBL" id="QTA84452.1"/>
    </source>
</evidence>
<dbReference type="AlphaFoldDB" id="A0A975BFG9"/>
<name>A0A975BFG9_9BACT</name>
<keyword evidence="2" id="KW-1185">Reference proteome</keyword>
<organism evidence="1 2">
    <name type="scientific">Desulfonema magnum</name>
    <dbReference type="NCBI Taxonomy" id="45655"/>
    <lineage>
        <taxon>Bacteria</taxon>
        <taxon>Pseudomonadati</taxon>
        <taxon>Thermodesulfobacteriota</taxon>
        <taxon>Desulfobacteria</taxon>
        <taxon>Desulfobacterales</taxon>
        <taxon>Desulfococcaceae</taxon>
        <taxon>Desulfonema</taxon>
    </lineage>
</organism>